<keyword evidence="2" id="KW-1185">Reference proteome</keyword>
<sequence length="206" mass="22864">MKVEEFWPIIDIEYVDAYPWVIIPPRAGTSAPFEEWEDIHGWCLERAEDLWTDRQLDPGPSGVPFVGETLARCAEALCPPGSDHWLFLHLDHPTDIPLPVCAAIGPARESRETTLRALTEADDTAAVEPPVVKSFSSPYLGAGTTTFRYVLQEESPHLAACVRYAWQVEKHGADVVIWTGTEDVARILNAADDVEELARSLAIFVP</sequence>
<dbReference type="RefSeq" id="WP_003974436.1">
    <property type="nucleotide sequence ID" value="NZ_CP009124.1"/>
</dbReference>
<name>A0ABX6TPJ0_STRLI</name>
<accession>A0ABX6TPJ0</accession>
<evidence type="ECO:0000313" key="1">
    <source>
        <dbReference type="EMBL" id="QNR95602.1"/>
    </source>
</evidence>
<dbReference type="EMBL" id="CP009124">
    <property type="protein sequence ID" value="QNR95602.1"/>
    <property type="molecule type" value="Genomic_DNA"/>
</dbReference>
<proteinExistence type="predicted"/>
<organism evidence="1 2">
    <name type="scientific">Streptomyces lividans TK24</name>
    <dbReference type="NCBI Taxonomy" id="457428"/>
    <lineage>
        <taxon>Bacteria</taxon>
        <taxon>Bacillati</taxon>
        <taxon>Actinomycetota</taxon>
        <taxon>Actinomycetes</taxon>
        <taxon>Kitasatosporales</taxon>
        <taxon>Streptomycetaceae</taxon>
        <taxon>Streptomyces</taxon>
    </lineage>
</organism>
<evidence type="ECO:0000313" key="2">
    <source>
        <dbReference type="Proteomes" id="UP000028682"/>
    </source>
</evidence>
<gene>
    <name evidence="1" type="ORF">SLIV_15717</name>
</gene>
<dbReference type="Proteomes" id="UP000028682">
    <property type="component" value="Chromosome"/>
</dbReference>
<reference evidence="2" key="1">
    <citation type="submission" date="2014-08" db="EMBL/GenBank/DDBJ databases">
        <title>Complete genome sequence of Streptomyces lividans TK24.</title>
        <authorList>
            <consortium name="StrepSynth"/>
            <person name="Ruckert C."/>
            <person name="Fridjonson O.H."/>
            <person name="Lambert C."/>
            <person name="van Wezel G.P."/>
            <person name="Bernaerts K."/>
            <person name="Anne J."/>
            <person name="Economou A."/>
            <person name="Kalinowski J."/>
        </authorList>
    </citation>
    <scope>NUCLEOTIDE SEQUENCE [LARGE SCALE GENOMIC DNA]</scope>
    <source>
        <strain evidence="2">TK24</strain>
    </source>
</reference>
<protein>
    <submittedName>
        <fullName evidence="1">Uncharacterized protein</fullName>
    </submittedName>
</protein>